<dbReference type="AlphaFoldDB" id="A0A133KJY2"/>
<accession>A0A133KJY2</accession>
<reference evidence="2" key="1">
    <citation type="submission" date="2016-01" db="EMBL/GenBank/DDBJ databases">
        <authorList>
            <person name="Mitreva M."/>
            <person name="Pepin K.H."/>
            <person name="Mihindukulasuriya K.A."/>
            <person name="Fulton R."/>
            <person name="Fronick C."/>
            <person name="O'Laughlin M."/>
            <person name="Miner T."/>
            <person name="Herter B."/>
            <person name="Rosa B.A."/>
            <person name="Cordes M."/>
            <person name="Tomlinson C."/>
            <person name="Wollam A."/>
            <person name="Palsikar V.B."/>
            <person name="Mardis E.R."/>
            <person name="Wilson R.K."/>
        </authorList>
    </citation>
    <scope>NUCLEOTIDE SEQUENCE [LARGE SCALE GENOMIC DNA]</scope>
    <source>
        <strain evidence="2">GED7749B</strain>
    </source>
</reference>
<dbReference type="RefSeq" id="WP_260832092.1">
    <property type="nucleotide sequence ID" value="NZ_CP104390.1"/>
</dbReference>
<sequence length="50" mass="5921">MEFMITIDKNIQKINRIFKKRGVEVHVSNFSIWICDGVYRTMYDVFGSSC</sequence>
<dbReference type="Proteomes" id="UP000070376">
    <property type="component" value="Unassembled WGS sequence"/>
</dbReference>
<proteinExistence type="predicted"/>
<protein>
    <submittedName>
        <fullName evidence="1">Uncharacterized protein</fullName>
    </submittedName>
</protein>
<dbReference type="EMBL" id="LRPN01000106">
    <property type="protein sequence ID" value="KWZ79931.1"/>
    <property type="molecule type" value="Genomic_DNA"/>
</dbReference>
<evidence type="ECO:0000313" key="2">
    <source>
        <dbReference type="Proteomes" id="UP000070376"/>
    </source>
</evidence>
<organism evidence="1 2">
    <name type="scientific">Heyndrickxia coagulans</name>
    <name type="common">Weizmannia coagulans</name>
    <dbReference type="NCBI Taxonomy" id="1398"/>
    <lineage>
        <taxon>Bacteria</taxon>
        <taxon>Bacillati</taxon>
        <taxon>Bacillota</taxon>
        <taxon>Bacilli</taxon>
        <taxon>Bacillales</taxon>
        <taxon>Bacillaceae</taxon>
        <taxon>Heyndrickxia</taxon>
    </lineage>
</organism>
<name>A0A133KJY2_HEYCO</name>
<comment type="caution">
    <text evidence="1">The sequence shown here is derived from an EMBL/GenBank/DDBJ whole genome shotgun (WGS) entry which is preliminary data.</text>
</comment>
<gene>
    <name evidence="1" type="ORF">HMPREF3213_02419</name>
</gene>
<evidence type="ECO:0000313" key="1">
    <source>
        <dbReference type="EMBL" id="KWZ79931.1"/>
    </source>
</evidence>